<feature type="compositionally biased region" description="Low complexity" evidence="1">
    <location>
        <begin position="34"/>
        <end position="48"/>
    </location>
</feature>
<comment type="caution">
    <text evidence="2">The sequence shown here is derived from an EMBL/GenBank/DDBJ whole genome shotgun (WGS) entry which is preliminary data.</text>
</comment>
<proteinExistence type="predicted"/>
<feature type="compositionally biased region" description="Polar residues" evidence="1">
    <location>
        <begin position="82"/>
        <end position="91"/>
    </location>
</feature>
<evidence type="ECO:0000256" key="1">
    <source>
        <dbReference type="SAM" id="MobiDB-lite"/>
    </source>
</evidence>
<organism evidence="2 3">
    <name type="scientific">Rhynocoris fuscipes</name>
    <dbReference type="NCBI Taxonomy" id="488301"/>
    <lineage>
        <taxon>Eukaryota</taxon>
        <taxon>Metazoa</taxon>
        <taxon>Ecdysozoa</taxon>
        <taxon>Arthropoda</taxon>
        <taxon>Hexapoda</taxon>
        <taxon>Insecta</taxon>
        <taxon>Pterygota</taxon>
        <taxon>Neoptera</taxon>
        <taxon>Paraneoptera</taxon>
        <taxon>Hemiptera</taxon>
        <taxon>Heteroptera</taxon>
        <taxon>Panheteroptera</taxon>
        <taxon>Cimicomorpha</taxon>
        <taxon>Reduviidae</taxon>
        <taxon>Harpactorinae</taxon>
        <taxon>Harpactorini</taxon>
        <taxon>Rhynocoris</taxon>
    </lineage>
</organism>
<feature type="compositionally biased region" description="Pro residues" evidence="1">
    <location>
        <begin position="107"/>
        <end position="129"/>
    </location>
</feature>
<dbReference type="Proteomes" id="UP001461498">
    <property type="component" value="Unassembled WGS sequence"/>
</dbReference>
<evidence type="ECO:0000313" key="2">
    <source>
        <dbReference type="EMBL" id="KAK9503003.1"/>
    </source>
</evidence>
<gene>
    <name evidence="2" type="ORF">O3M35_011668</name>
</gene>
<evidence type="ECO:0000313" key="3">
    <source>
        <dbReference type="Proteomes" id="UP001461498"/>
    </source>
</evidence>
<dbReference type="EMBL" id="JAPXFL010000008">
    <property type="protein sequence ID" value="KAK9503003.1"/>
    <property type="molecule type" value="Genomic_DNA"/>
</dbReference>
<name>A0AAW1CZ01_9HEMI</name>
<keyword evidence="3" id="KW-1185">Reference proteome</keyword>
<sequence length="149" mass="15869">MPSRPLATATRLINQHLFGLQSLGKSSRGRNAESRSSLSVDSIDSRISATPETHRRSKSILKKHEGSTSCGDDPETEKLISDNISGASGSDYSPGKSPPIESGPTGVGPPPELSPPPPLYICPPPPPMDQSPTEETKLLVRRHAHLNTS</sequence>
<feature type="region of interest" description="Disordered" evidence="1">
    <location>
        <begin position="22"/>
        <end position="136"/>
    </location>
</feature>
<accession>A0AAW1CZ01</accession>
<protein>
    <submittedName>
        <fullName evidence="2">Uncharacterized protein</fullName>
    </submittedName>
</protein>
<dbReference type="AlphaFoldDB" id="A0AAW1CZ01"/>
<reference evidence="2 3" key="1">
    <citation type="submission" date="2022-12" db="EMBL/GenBank/DDBJ databases">
        <title>Chromosome-level genome assembly of true bugs.</title>
        <authorList>
            <person name="Ma L."/>
            <person name="Li H."/>
        </authorList>
    </citation>
    <scope>NUCLEOTIDE SEQUENCE [LARGE SCALE GENOMIC DNA]</scope>
    <source>
        <strain evidence="2">Lab_2022b</strain>
    </source>
</reference>